<feature type="transmembrane region" description="Helical" evidence="1">
    <location>
        <begin position="121"/>
        <end position="143"/>
    </location>
</feature>
<feature type="transmembrane region" description="Helical" evidence="1">
    <location>
        <begin position="67"/>
        <end position="87"/>
    </location>
</feature>
<dbReference type="PANTHER" id="PTHR33802">
    <property type="entry name" value="SI:CH211-161H7.5-RELATED"/>
    <property type="match status" value="1"/>
</dbReference>
<gene>
    <name evidence="2" type="ORF">ACIB24_11690</name>
</gene>
<protein>
    <submittedName>
        <fullName evidence="2">Tryptophan-rich sensory protein</fullName>
    </submittedName>
</protein>
<dbReference type="Proteomes" id="UP001612915">
    <property type="component" value="Unassembled WGS sequence"/>
</dbReference>
<feature type="transmembrane region" description="Helical" evidence="1">
    <location>
        <begin position="191"/>
        <end position="211"/>
    </location>
</feature>
<keyword evidence="1" id="KW-1133">Transmembrane helix</keyword>
<accession>A0ABW8AMY1</accession>
<dbReference type="InterPro" id="IPR038330">
    <property type="entry name" value="TspO/MBR-related_sf"/>
</dbReference>
<reference evidence="2 3" key="1">
    <citation type="submission" date="2024-10" db="EMBL/GenBank/DDBJ databases">
        <title>The Natural Products Discovery Center: Release of the First 8490 Sequenced Strains for Exploring Actinobacteria Biosynthetic Diversity.</title>
        <authorList>
            <person name="Kalkreuter E."/>
            <person name="Kautsar S.A."/>
            <person name="Yang D."/>
            <person name="Bader C.D."/>
            <person name="Teijaro C.N."/>
            <person name="Fluegel L."/>
            <person name="Davis C.M."/>
            <person name="Simpson J.R."/>
            <person name="Lauterbach L."/>
            <person name="Steele A.D."/>
            <person name="Gui C."/>
            <person name="Meng S."/>
            <person name="Li G."/>
            <person name="Viehrig K."/>
            <person name="Ye F."/>
            <person name="Su P."/>
            <person name="Kiefer A.F."/>
            <person name="Nichols A."/>
            <person name="Cepeda A.J."/>
            <person name="Yan W."/>
            <person name="Fan B."/>
            <person name="Jiang Y."/>
            <person name="Adhikari A."/>
            <person name="Zheng C.-J."/>
            <person name="Schuster L."/>
            <person name="Cowan T.M."/>
            <person name="Smanski M.J."/>
            <person name="Chevrette M.G."/>
            <person name="De Carvalho L.P.S."/>
            <person name="Shen B."/>
        </authorList>
    </citation>
    <scope>NUCLEOTIDE SEQUENCE [LARGE SCALE GENOMIC DNA]</scope>
    <source>
        <strain evidence="2 3">NPDC049639</strain>
    </source>
</reference>
<evidence type="ECO:0000313" key="2">
    <source>
        <dbReference type="EMBL" id="MFI7587726.1"/>
    </source>
</evidence>
<keyword evidence="1" id="KW-0812">Transmembrane</keyword>
<keyword evidence="1" id="KW-0472">Membrane</keyword>
<evidence type="ECO:0000256" key="1">
    <source>
        <dbReference type="SAM" id="Phobius"/>
    </source>
</evidence>
<feature type="transmembrane region" description="Helical" evidence="1">
    <location>
        <begin position="99"/>
        <end position="115"/>
    </location>
</feature>
<dbReference type="Gene3D" id="1.20.1260.100">
    <property type="entry name" value="TspO/MBR protein"/>
    <property type="match status" value="1"/>
</dbReference>
<comment type="caution">
    <text evidence="2">The sequence shown here is derived from an EMBL/GenBank/DDBJ whole genome shotgun (WGS) entry which is preliminary data.</text>
</comment>
<name>A0ABW8AMY1_9ACTN</name>
<evidence type="ECO:0000313" key="3">
    <source>
        <dbReference type="Proteomes" id="UP001612915"/>
    </source>
</evidence>
<sequence length="276" mass="27292">MTTAAVPHPTRPSNGDLARQVAVGLGAVVAIVVAFIGSGVVVGTPIADAAGGALSADATPVAPGTSAFRIWSVIYTGLLALAVFQALPARRTDPRQRSVGLLVLASLVLNAVWILCTQAGWVAATVPVIVALLAVLVVTWARLVRSAPTSWVEAVLVDGTIGLYLGWVSIATVANVAAFGVDAGASATGPVATGAAVTVLVVAAGIGVFLAVVGRGRLAPGAALTWGLAWIAVGRTDGGLENGTVAVVAALAAAVVAATTATARFRAGRATRVGTV</sequence>
<feature type="transmembrane region" description="Helical" evidence="1">
    <location>
        <begin position="21"/>
        <end position="47"/>
    </location>
</feature>
<dbReference type="PANTHER" id="PTHR33802:SF1">
    <property type="entry name" value="XK-RELATED PROTEIN"/>
    <property type="match status" value="1"/>
</dbReference>
<feature type="transmembrane region" description="Helical" evidence="1">
    <location>
        <begin position="245"/>
        <end position="263"/>
    </location>
</feature>
<dbReference type="RefSeq" id="WP_398279940.1">
    <property type="nucleotide sequence ID" value="NZ_JBITLV010000003.1"/>
</dbReference>
<proteinExistence type="predicted"/>
<organism evidence="2 3">
    <name type="scientific">Spongisporangium articulatum</name>
    <dbReference type="NCBI Taxonomy" id="3362603"/>
    <lineage>
        <taxon>Bacteria</taxon>
        <taxon>Bacillati</taxon>
        <taxon>Actinomycetota</taxon>
        <taxon>Actinomycetes</taxon>
        <taxon>Kineosporiales</taxon>
        <taxon>Kineosporiaceae</taxon>
        <taxon>Spongisporangium</taxon>
    </lineage>
</organism>
<keyword evidence="3" id="KW-1185">Reference proteome</keyword>
<dbReference type="EMBL" id="JBITLV010000003">
    <property type="protein sequence ID" value="MFI7587726.1"/>
    <property type="molecule type" value="Genomic_DNA"/>
</dbReference>
<feature type="transmembrane region" description="Helical" evidence="1">
    <location>
        <begin position="155"/>
        <end position="179"/>
    </location>
</feature>
<feature type="transmembrane region" description="Helical" evidence="1">
    <location>
        <begin position="218"/>
        <end position="233"/>
    </location>
</feature>